<comment type="caution">
    <text evidence="1">The sequence shown here is derived from an EMBL/GenBank/DDBJ whole genome shotgun (WGS) entry which is preliminary data.</text>
</comment>
<name>A0A8H5BZ58_9AGAR</name>
<dbReference type="EMBL" id="JAACJK010000111">
    <property type="protein sequence ID" value="KAF5332252.1"/>
    <property type="molecule type" value="Genomic_DNA"/>
</dbReference>
<gene>
    <name evidence="1" type="ORF">D9611_008207</name>
</gene>
<evidence type="ECO:0000313" key="1">
    <source>
        <dbReference type="EMBL" id="KAF5332252.1"/>
    </source>
</evidence>
<keyword evidence="2" id="KW-1185">Reference proteome</keyword>
<organism evidence="1 2">
    <name type="scientific">Ephemerocybe angulata</name>
    <dbReference type="NCBI Taxonomy" id="980116"/>
    <lineage>
        <taxon>Eukaryota</taxon>
        <taxon>Fungi</taxon>
        <taxon>Dikarya</taxon>
        <taxon>Basidiomycota</taxon>
        <taxon>Agaricomycotina</taxon>
        <taxon>Agaricomycetes</taxon>
        <taxon>Agaricomycetidae</taxon>
        <taxon>Agaricales</taxon>
        <taxon>Agaricineae</taxon>
        <taxon>Psathyrellaceae</taxon>
        <taxon>Ephemerocybe</taxon>
    </lineage>
</organism>
<dbReference type="Proteomes" id="UP000541558">
    <property type="component" value="Unassembled WGS sequence"/>
</dbReference>
<dbReference type="OrthoDB" id="5362978at2759"/>
<sequence length="297" mass="33630">MGAFTHEIAVAQQLDQMGIPVWLMRPSCDIAPDTNVDEHADVQLFRQFSVVTQEYREPNAEVGESGGEQAYAHVDRRSRPCDAIPPLSPPPPPVMPMTIISFKTYPAWPAGLVQLFDRYRNPEPEDQDQPPAMRYYGLYVKLIRYCFGPGPDQKFFTKYQGPPCPSDTTEYAMPSAIVQYPHFRPVLIFDIRDDAWATRADLRLDADRRMHQRYDYESNLNQCPLPHMWGLSLLGTSLRVYRGDVATGVVKPVFEDPPSPLPPNFLEGAWDIDILSPGGFEKMQDIIGDIVRLSAES</sequence>
<accession>A0A8H5BZ58</accession>
<dbReference type="AlphaFoldDB" id="A0A8H5BZ58"/>
<reference evidence="1 2" key="1">
    <citation type="journal article" date="2020" name="ISME J.">
        <title>Uncovering the hidden diversity of litter-decomposition mechanisms in mushroom-forming fungi.</title>
        <authorList>
            <person name="Floudas D."/>
            <person name="Bentzer J."/>
            <person name="Ahren D."/>
            <person name="Johansson T."/>
            <person name="Persson P."/>
            <person name="Tunlid A."/>
        </authorList>
    </citation>
    <scope>NUCLEOTIDE SEQUENCE [LARGE SCALE GENOMIC DNA]</scope>
    <source>
        <strain evidence="1 2">CBS 175.51</strain>
    </source>
</reference>
<protein>
    <submittedName>
        <fullName evidence="1">Uncharacterized protein</fullName>
    </submittedName>
</protein>
<evidence type="ECO:0000313" key="2">
    <source>
        <dbReference type="Proteomes" id="UP000541558"/>
    </source>
</evidence>
<proteinExistence type="predicted"/>